<protein>
    <recommendedName>
        <fullName evidence="3">Secreted protein with PEP-CTERM sorting signal</fullName>
    </recommendedName>
</protein>
<keyword evidence="2" id="KW-1185">Reference proteome</keyword>
<dbReference type="EMBL" id="JAVREJ010000032">
    <property type="protein sequence ID" value="MDT0353449.1"/>
    <property type="molecule type" value="Genomic_DNA"/>
</dbReference>
<accession>A0ABU2NHS7</accession>
<dbReference type="Proteomes" id="UP001183202">
    <property type="component" value="Unassembled WGS sequence"/>
</dbReference>
<dbReference type="RefSeq" id="WP_311559963.1">
    <property type="nucleotide sequence ID" value="NZ_JAVREJ010000032.1"/>
</dbReference>
<organism evidence="1 2">
    <name type="scientific">Pseudonocardia charpentierae</name>
    <dbReference type="NCBI Taxonomy" id="3075545"/>
    <lineage>
        <taxon>Bacteria</taxon>
        <taxon>Bacillati</taxon>
        <taxon>Actinomycetota</taxon>
        <taxon>Actinomycetes</taxon>
        <taxon>Pseudonocardiales</taxon>
        <taxon>Pseudonocardiaceae</taxon>
        <taxon>Pseudonocardia</taxon>
    </lineage>
</organism>
<sequence>MSVVIIAVSCGALLLVAGVGGYVAGTRRRPPRHGSVQLRAPRRRR</sequence>
<gene>
    <name evidence="1" type="ORF">RM445_28495</name>
</gene>
<evidence type="ECO:0000313" key="1">
    <source>
        <dbReference type="EMBL" id="MDT0353449.1"/>
    </source>
</evidence>
<name>A0ABU2NHS7_9PSEU</name>
<comment type="caution">
    <text evidence="1">The sequence shown here is derived from an EMBL/GenBank/DDBJ whole genome shotgun (WGS) entry which is preliminary data.</text>
</comment>
<evidence type="ECO:0000313" key="2">
    <source>
        <dbReference type="Proteomes" id="UP001183202"/>
    </source>
</evidence>
<reference evidence="2" key="1">
    <citation type="submission" date="2023-07" db="EMBL/GenBank/DDBJ databases">
        <title>30 novel species of actinomycetes from the DSMZ collection.</title>
        <authorList>
            <person name="Nouioui I."/>
        </authorList>
    </citation>
    <scope>NUCLEOTIDE SEQUENCE [LARGE SCALE GENOMIC DNA]</scope>
    <source>
        <strain evidence="2">DSM 45834</strain>
    </source>
</reference>
<proteinExistence type="predicted"/>
<evidence type="ECO:0008006" key="3">
    <source>
        <dbReference type="Google" id="ProtNLM"/>
    </source>
</evidence>